<dbReference type="GO" id="GO:0005840">
    <property type="term" value="C:ribosome"/>
    <property type="evidence" value="ECO:0007669"/>
    <property type="project" value="UniProtKB-KW"/>
</dbReference>
<organism evidence="7 8">
    <name type="scientific">candidate division WWE3 bacterium CG_4_9_14_0_2_um_filter_35_11</name>
    <dbReference type="NCBI Taxonomy" id="1975077"/>
    <lineage>
        <taxon>Bacteria</taxon>
        <taxon>Katanobacteria</taxon>
    </lineage>
</organism>
<dbReference type="GO" id="GO:0006412">
    <property type="term" value="P:translation"/>
    <property type="evidence" value="ECO:0007669"/>
    <property type="project" value="UniProtKB-UniRule"/>
</dbReference>
<dbReference type="GO" id="GO:1990904">
    <property type="term" value="C:ribonucleoprotein complex"/>
    <property type="evidence" value="ECO:0007669"/>
    <property type="project" value="UniProtKB-KW"/>
</dbReference>
<evidence type="ECO:0000256" key="2">
    <source>
        <dbReference type="ARBA" id="ARBA00022884"/>
    </source>
</evidence>
<dbReference type="InterPro" id="IPR002583">
    <property type="entry name" value="Ribosomal_bS20"/>
</dbReference>
<evidence type="ECO:0000256" key="1">
    <source>
        <dbReference type="ARBA" id="ARBA00022730"/>
    </source>
</evidence>
<proteinExistence type="inferred from homology"/>
<reference evidence="8" key="1">
    <citation type="submission" date="2017-09" db="EMBL/GenBank/DDBJ databases">
        <title>Depth-based differentiation of microbial function through sediment-hosted aquifers and enrichment of novel symbionts in the deep terrestrial subsurface.</title>
        <authorList>
            <person name="Probst A.J."/>
            <person name="Ladd B."/>
            <person name="Jarett J.K."/>
            <person name="Geller-Mcgrath D.E."/>
            <person name="Sieber C.M.K."/>
            <person name="Emerson J.B."/>
            <person name="Anantharaman K."/>
            <person name="Thomas B.C."/>
            <person name="Malmstrom R."/>
            <person name="Stieglmeier M."/>
            <person name="Klingl A."/>
            <person name="Woyke T."/>
            <person name="Ryan C.M."/>
            <person name="Banfield J.F."/>
        </authorList>
    </citation>
    <scope>NUCLEOTIDE SEQUENCE [LARGE SCALE GENOMIC DNA]</scope>
</reference>
<gene>
    <name evidence="6" type="primary">rpsT</name>
    <name evidence="7" type="ORF">CO058_02985</name>
</gene>
<evidence type="ECO:0000313" key="8">
    <source>
        <dbReference type="Proteomes" id="UP000229756"/>
    </source>
</evidence>
<dbReference type="InterPro" id="IPR036510">
    <property type="entry name" value="Ribosomal_bS20_sf"/>
</dbReference>
<keyword evidence="2 6" id="KW-0694">RNA-binding</keyword>
<dbReference type="GO" id="GO:0003735">
    <property type="term" value="F:structural constituent of ribosome"/>
    <property type="evidence" value="ECO:0007669"/>
    <property type="project" value="InterPro"/>
</dbReference>
<name>A0A2M8ELH7_UNCKA</name>
<evidence type="ECO:0000256" key="5">
    <source>
        <dbReference type="ARBA" id="ARBA00035136"/>
    </source>
</evidence>
<sequence length="78" mass="9093">MANTKQAIKMTRKIKRQTAYNRTWKNKIRSAVKMLNEVLSKENSIKLQKRIDKAVKAGVIHKNKGNRMKSKILKKKLS</sequence>
<dbReference type="EMBL" id="PFSJ01000022">
    <property type="protein sequence ID" value="PJC23547.1"/>
    <property type="molecule type" value="Genomic_DNA"/>
</dbReference>
<dbReference type="GO" id="GO:0019843">
    <property type="term" value="F:rRNA binding"/>
    <property type="evidence" value="ECO:0007669"/>
    <property type="project" value="UniProtKB-UniRule"/>
</dbReference>
<dbReference type="Gene3D" id="1.20.58.110">
    <property type="entry name" value="Ribosomal protein S20"/>
    <property type="match status" value="1"/>
</dbReference>
<evidence type="ECO:0000256" key="3">
    <source>
        <dbReference type="ARBA" id="ARBA00022980"/>
    </source>
</evidence>
<keyword evidence="4 6" id="KW-0687">Ribonucleoprotein</keyword>
<comment type="similarity">
    <text evidence="6">Belongs to the bacterial ribosomal protein bS20 family.</text>
</comment>
<evidence type="ECO:0000313" key="7">
    <source>
        <dbReference type="EMBL" id="PJC23547.1"/>
    </source>
</evidence>
<dbReference type="Pfam" id="PF01649">
    <property type="entry name" value="Ribosomal_S20p"/>
    <property type="match status" value="1"/>
</dbReference>
<evidence type="ECO:0000256" key="4">
    <source>
        <dbReference type="ARBA" id="ARBA00023274"/>
    </source>
</evidence>
<dbReference type="HAMAP" id="MF_00500">
    <property type="entry name" value="Ribosomal_bS20"/>
    <property type="match status" value="1"/>
</dbReference>
<evidence type="ECO:0000256" key="6">
    <source>
        <dbReference type="HAMAP-Rule" id="MF_00500"/>
    </source>
</evidence>
<dbReference type="Proteomes" id="UP000229756">
    <property type="component" value="Unassembled WGS sequence"/>
</dbReference>
<comment type="caution">
    <text evidence="7">The sequence shown here is derived from an EMBL/GenBank/DDBJ whole genome shotgun (WGS) entry which is preliminary data.</text>
</comment>
<comment type="function">
    <text evidence="6">Binds directly to 16S ribosomal RNA.</text>
</comment>
<keyword evidence="1 6" id="KW-0699">rRNA-binding</keyword>
<dbReference type="AlphaFoldDB" id="A0A2M8ELH7"/>
<protein>
    <recommendedName>
        <fullName evidence="5 6">Small ribosomal subunit protein bS20</fullName>
    </recommendedName>
</protein>
<dbReference type="SUPFAM" id="SSF46992">
    <property type="entry name" value="Ribosomal protein S20"/>
    <property type="match status" value="1"/>
</dbReference>
<keyword evidence="3 6" id="KW-0689">Ribosomal protein</keyword>
<dbReference type="NCBIfam" id="TIGR00029">
    <property type="entry name" value="S20"/>
    <property type="match status" value="1"/>
</dbReference>
<accession>A0A2M8ELH7</accession>